<keyword evidence="2" id="KW-1185">Reference proteome</keyword>
<dbReference type="Proteomes" id="UP001208689">
    <property type="component" value="Chromosome"/>
</dbReference>
<evidence type="ECO:0000313" key="1">
    <source>
        <dbReference type="EMBL" id="UYP48129.1"/>
    </source>
</evidence>
<dbReference type="EMBL" id="CP104013">
    <property type="protein sequence ID" value="UYP48129.1"/>
    <property type="molecule type" value="Genomic_DNA"/>
</dbReference>
<organism evidence="1 2">
    <name type="scientific">Candidatus Lokiarchaeum ossiferum</name>
    <dbReference type="NCBI Taxonomy" id="2951803"/>
    <lineage>
        <taxon>Archaea</taxon>
        <taxon>Promethearchaeati</taxon>
        <taxon>Promethearchaeota</taxon>
        <taxon>Promethearchaeia</taxon>
        <taxon>Promethearchaeales</taxon>
        <taxon>Promethearchaeaceae</taxon>
        <taxon>Candidatus Lokiarchaeum</taxon>
    </lineage>
</organism>
<name>A0ABY6HX71_9ARCH</name>
<proteinExistence type="predicted"/>
<accession>A0ABY6HX71</accession>
<sequence length="65" mass="7703">MSYQDEYTQLSDEMNAIDNAQDTLVILQELGKICKFASEFEFSTGKWSKAWFKIKFKRKEIEQKS</sequence>
<evidence type="ECO:0000313" key="2">
    <source>
        <dbReference type="Proteomes" id="UP001208689"/>
    </source>
</evidence>
<gene>
    <name evidence="1" type="ORF">NEF87_004414</name>
</gene>
<reference evidence="1" key="1">
    <citation type="submission" date="2022-09" db="EMBL/GenBank/DDBJ databases">
        <title>Actin cytoskeleton and complex cell architecture in an #Asgard archaeon.</title>
        <authorList>
            <person name="Ponce Toledo R.I."/>
            <person name="Schleper C."/>
            <person name="Rodrigues Oliveira T."/>
            <person name="Wollweber F."/>
            <person name="Xu J."/>
            <person name="Rittmann S."/>
            <person name="Klingl A."/>
            <person name="Pilhofer M."/>
        </authorList>
    </citation>
    <scope>NUCLEOTIDE SEQUENCE</scope>
    <source>
        <strain evidence="1">B-35</strain>
    </source>
</reference>
<protein>
    <submittedName>
        <fullName evidence="1">Uncharacterized protein</fullName>
    </submittedName>
</protein>